<dbReference type="AlphaFoldDB" id="A0A835F863"/>
<dbReference type="OrthoDB" id="649712at2759"/>
<keyword evidence="3" id="KW-1185">Reference proteome</keyword>
<sequence length="481" mass="55405">MEIFLSAVLSELTSRSLNFIFTKFSKPTPVDVEDRLRRVLLRAQVIAGEAMGRHVTNQAMLLQLGMVRDAMYRGYYMLDSFSCQPNDEEKKDKAVRSSSSLSKVNSLKHLSFPSTRRVVLKHLQETLDDLNSIILDVQELVVFLMSYPRMSRQPYSMHLQLANCMFDRQVEAQFVINFLLNIQPHEDEGVGVLPIVGPGQVGKSTLVAHVCKDERVRAHFPEILFFNIHGFTDDEVATFRKGCVDHMSNTNLGRRLLIVIELIGDLSEDAWIRLYNTSKQCVPSGSNIIVTSRSNRIVKFGTTQALTLKYLSHEAYWYFFKTLTFESMDPEMHPRLTHLAIEIAKTLGNSSIIAANVTARLLRDNLNIHFWCKVLNFLRGFIQRHVSRFGEHPINFLNENRPAHVARMATSSDEFMIHHRYQCFPEDEVPQLRFEDVMYGNVKPQGKFEILAWKSPIPPYYSYVHTCEIREQKSTAAKRKR</sequence>
<dbReference type="Gene3D" id="3.40.50.300">
    <property type="entry name" value="P-loop containing nucleotide triphosphate hydrolases"/>
    <property type="match status" value="1"/>
</dbReference>
<name>A0A835F863_9POAL</name>
<dbReference type="PANTHER" id="PTHR33377">
    <property type="entry name" value="OS10G0134700 PROTEIN-RELATED"/>
    <property type="match status" value="1"/>
</dbReference>
<protein>
    <recommendedName>
        <fullName evidence="1">NB-ARC domain-containing protein</fullName>
    </recommendedName>
</protein>
<evidence type="ECO:0000313" key="2">
    <source>
        <dbReference type="EMBL" id="KAF8731365.1"/>
    </source>
</evidence>
<accession>A0A835F863</accession>
<evidence type="ECO:0000259" key="1">
    <source>
        <dbReference type="Pfam" id="PF00931"/>
    </source>
</evidence>
<comment type="caution">
    <text evidence="2">The sequence shown here is derived from an EMBL/GenBank/DDBJ whole genome shotgun (WGS) entry which is preliminary data.</text>
</comment>
<dbReference type="GO" id="GO:0043531">
    <property type="term" value="F:ADP binding"/>
    <property type="evidence" value="ECO:0007669"/>
    <property type="project" value="InterPro"/>
</dbReference>
<dbReference type="PANTHER" id="PTHR33377:SF92">
    <property type="entry name" value="NB-ARC DOMAIN-CONTAINING PROTEIN"/>
    <property type="match status" value="1"/>
</dbReference>
<organism evidence="2 3">
    <name type="scientific">Digitaria exilis</name>
    <dbReference type="NCBI Taxonomy" id="1010633"/>
    <lineage>
        <taxon>Eukaryota</taxon>
        <taxon>Viridiplantae</taxon>
        <taxon>Streptophyta</taxon>
        <taxon>Embryophyta</taxon>
        <taxon>Tracheophyta</taxon>
        <taxon>Spermatophyta</taxon>
        <taxon>Magnoliopsida</taxon>
        <taxon>Liliopsida</taxon>
        <taxon>Poales</taxon>
        <taxon>Poaceae</taxon>
        <taxon>PACMAD clade</taxon>
        <taxon>Panicoideae</taxon>
        <taxon>Panicodae</taxon>
        <taxon>Paniceae</taxon>
        <taxon>Anthephorinae</taxon>
        <taxon>Digitaria</taxon>
    </lineage>
</organism>
<feature type="domain" description="NB-ARC" evidence="1">
    <location>
        <begin position="186"/>
        <end position="326"/>
    </location>
</feature>
<dbReference type="EMBL" id="JACEFO010001608">
    <property type="protein sequence ID" value="KAF8731365.1"/>
    <property type="molecule type" value="Genomic_DNA"/>
</dbReference>
<dbReference type="InterPro" id="IPR002182">
    <property type="entry name" value="NB-ARC"/>
</dbReference>
<dbReference type="Pfam" id="PF00931">
    <property type="entry name" value="NB-ARC"/>
    <property type="match status" value="1"/>
</dbReference>
<proteinExistence type="predicted"/>
<dbReference type="InterPro" id="IPR027417">
    <property type="entry name" value="P-loop_NTPase"/>
</dbReference>
<dbReference type="SUPFAM" id="SSF52540">
    <property type="entry name" value="P-loop containing nucleoside triphosphate hydrolases"/>
    <property type="match status" value="1"/>
</dbReference>
<reference evidence="2" key="1">
    <citation type="submission" date="2020-07" db="EMBL/GenBank/DDBJ databases">
        <title>Genome sequence and genetic diversity analysis of an under-domesticated orphan crop, white fonio (Digitaria exilis).</title>
        <authorList>
            <person name="Bennetzen J.L."/>
            <person name="Chen S."/>
            <person name="Ma X."/>
            <person name="Wang X."/>
            <person name="Yssel A.E.J."/>
            <person name="Chaluvadi S.R."/>
            <person name="Johnson M."/>
            <person name="Gangashetty P."/>
            <person name="Hamidou F."/>
            <person name="Sanogo M.D."/>
            <person name="Zwaenepoel A."/>
            <person name="Wallace J."/>
            <person name="Van De Peer Y."/>
            <person name="Van Deynze A."/>
        </authorList>
    </citation>
    <scope>NUCLEOTIDE SEQUENCE</scope>
    <source>
        <tissue evidence="2">Leaves</tissue>
    </source>
</reference>
<evidence type="ECO:0000313" key="3">
    <source>
        <dbReference type="Proteomes" id="UP000636709"/>
    </source>
</evidence>
<dbReference type="Proteomes" id="UP000636709">
    <property type="component" value="Unassembled WGS sequence"/>
</dbReference>
<gene>
    <name evidence="2" type="ORF">HU200_016421</name>
</gene>